<comment type="similarity">
    <text evidence="2 9">Belongs to the dolichyldiphosphatase family.</text>
</comment>
<evidence type="ECO:0000256" key="8">
    <source>
        <dbReference type="ARBA" id="ARBA00047349"/>
    </source>
</evidence>
<evidence type="ECO:0000256" key="7">
    <source>
        <dbReference type="ARBA" id="ARBA00024907"/>
    </source>
</evidence>
<reference evidence="12" key="1">
    <citation type="submission" date="2025-08" db="UniProtKB">
        <authorList>
            <consortium name="RefSeq"/>
        </authorList>
    </citation>
    <scope>IDENTIFICATION</scope>
    <source>
        <tissue evidence="12">Muscle</tissue>
    </source>
</reference>
<evidence type="ECO:0000256" key="4">
    <source>
        <dbReference type="ARBA" id="ARBA00022801"/>
    </source>
</evidence>
<evidence type="ECO:0000256" key="9">
    <source>
        <dbReference type="RuleBase" id="RU367078"/>
    </source>
</evidence>
<comment type="caution">
    <text evidence="9">Lacks conserved residue(s) required for the propagation of feature annotation.</text>
</comment>
<name>A0ABM1TSS5_LIMPO</name>
<dbReference type="CDD" id="cd03382">
    <property type="entry name" value="PAP2_dolichyldiphosphatase"/>
    <property type="match status" value="1"/>
</dbReference>
<dbReference type="InterPro" id="IPR036938">
    <property type="entry name" value="PAP2/HPO_sf"/>
</dbReference>
<gene>
    <name evidence="12" type="primary">LOC106474970</name>
</gene>
<keyword evidence="6 9" id="KW-0472">Membrane</keyword>
<dbReference type="InterPro" id="IPR000326">
    <property type="entry name" value="PAP2/HPO"/>
</dbReference>
<dbReference type="SMART" id="SM00014">
    <property type="entry name" value="acidPPc"/>
    <property type="match status" value="1"/>
</dbReference>
<comment type="function">
    <text evidence="7 9">Required for efficient N-glycosylation. Necessary for maintaining optimal levels of dolichol-linked oligosaccharides. Hydrolyzes dolichyl pyrophosphate at a very high rate and dolichyl monophosphate at a much lower rate. Does not act on phosphatidate.</text>
</comment>
<feature type="domain" description="Phosphatidic acid phosphatase type 2/haloperoxidase" evidence="10">
    <location>
        <begin position="76"/>
        <end position="192"/>
    </location>
</feature>
<keyword evidence="5 9" id="KW-1133">Transmembrane helix</keyword>
<evidence type="ECO:0000256" key="5">
    <source>
        <dbReference type="ARBA" id="ARBA00022989"/>
    </source>
</evidence>
<feature type="transmembrane region" description="Helical" evidence="9">
    <location>
        <begin position="174"/>
        <end position="199"/>
    </location>
</feature>
<keyword evidence="9" id="KW-0256">Endoplasmic reticulum</keyword>
<organism evidence="11 12">
    <name type="scientific">Limulus polyphemus</name>
    <name type="common">Atlantic horseshoe crab</name>
    <dbReference type="NCBI Taxonomy" id="6850"/>
    <lineage>
        <taxon>Eukaryota</taxon>
        <taxon>Metazoa</taxon>
        <taxon>Ecdysozoa</taxon>
        <taxon>Arthropoda</taxon>
        <taxon>Chelicerata</taxon>
        <taxon>Merostomata</taxon>
        <taxon>Xiphosura</taxon>
        <taxon>Limulidae</taxon>
        <taxon>Limulus</taxon>
    </lineage>
</organism>
<dbReference type="RefSeq" id="XP_022258931.1">
    <property type="nucleotide sequence ID" value="XM_022403223.1"/>
</dbReference>
<dbReference type="InterPro" id="IPR039667">
    <property type="entry name" value="Dolichyldiphosphatase_PAP2"/>
</dbReference>
<keyword evidence="3 9" id="KW-0812">Transmembrane</keyword>
<dbReference type="SUPFAM" id="SSF48317">
    <property type="entry name" value="Acid phosphatase/Vanadium-dependent haloperoxidase"/>
    <property type="match status" value="1"/>
</dbReference>
<accession>A0ABM1TSS5</accession>
<evidence type="ECO:0000256" key="1">
    <source>
        <dbReference type="ARBA" id="ARBA00004141"/>
    </source>
</evidence>
<dbReference type="Proteomes" id="UP000694941">
    <property type="component" value="Unplaced"/>
</dbReference>
<evidence type="ECO:0000256" key="6">
    <source>
        <dbReference type="ARBA" id="ARBA00023136"/>
    </source>
</evidence>
<proteinExistence type="inferred from homology"/>
<dbReference type="PANTHER" id="PTHR11247">
    <property type="entry name" value="PALMITOYL-PROTEIN THIOESTERASE/DOLICHYLDIPHOSPHATASE 1"/>
    <property type="match status" value="1"/>
</dbReference>
<dbReference type="Pfam" id="PF01569">
    <property type="entry name" value="PAP2"/>
    <property type="match status" value="1"/>
</dbReference>
<comment type="catalytic activity">
    <reaction evidence="8 9">
        <text>a di-trans,poly-cis-dolichyl diphosphate + H2O = a di-trans,poly-cis-dolichyl phosphate + phosphate + H(+)</text>
        <dbReference type="Rhea" id="RHEA:14385"/>
        <dbReference type="Rhea" id="RHEA-COMP:19498"/>
        <dbReference type="Rhea" id="RHEA-COMP:19506"/>
        <dbReference type="ChEBI" id="CHEBI:15377"/>
        <dbReference type="ChEBI" id="CHEBI:15378"/>
        <dbReference type="ChEBI" id="CHEBI:43474"/>
        <dbReference type="ChEBI" id="CHEBI:57497"/>
        <dbReference type="ChEBI" id="CHEBI:57683"/>
        <dbReference type="EC" id="3.6.1.43"/>
    </reaction>
</comment>
<comment type="pathway">
    <text evidence="9">Protein modification; protein glycosylation.</text>
</comment>
<dbReference type="GeneID" id="106474970"/>
<evidence type="ECO:0000313" key="12">
    <source>
        <dbReference type="RefSeq" id="XP_022258931.1"/>
    </source>
</evidence>
<feature type="transmembrane region" description="Helical" evidence="9">
    <location>
        <begin position="50"/>
        <end position="70"/>
    </location>
</feature>
<dbReference type="EC" id="3.6.1.43" evidence="9"/>
<evidence type="ECO:0000313" key="11">
    <source>
        <dbReference type="Proteomes" id="UP000694941"/>
    </source>
</evidence>
<protein>
    <recommendedName>
        <fullName evidence="9">Dolichyldiphosphatase</fullName>
        <ecNumber evidence="9">3.6.1.43</ecNumber>
    </recommendedName>
</protein>
<evidence type="ECO:0000256" key="2">
    <source>
        <dbReference type="ARBA" id="ARBA00005518"/>
    </source>
</evidence>
<dbReference type="Gene3D" id="1.20.144.10">
    <property type="entry name" value="Phosphatidic acid phosphatase type 2/haloperoxidase"/>
    <property type="match status" value="1"/>
</dbReference>
<evidence type="ECO:0000259" key="10">
    <source>
        <dbReference type="SMART" id="SM00014"/>
    </source>
</evidence>
<comment type="subcellular location">
    <subcellularLocation>
        <location evidence="9">Endoplasmic reticulum membrane</location>
        <topology evidence="9">Multi-pass membrane protein</topology>
    </subcellularLocation>
    <subcellularLocation>
        <location evidence="1">Membrane</location>
        <topology evidence="1">Multi-pass membrane protein</topology>
    </subcellularLocation>
</comment>
<evidence type="ECO:0000256" key="3">
    <source>
        <dbReference type="ARBA" id="ARBA00022692"/>
    </source>
</evidence>
<keyword evidence="4 9" id="KW-0378">Hydrolase</keyword>
<keyword evidence="11" id="KW-1185">Reference proteome</keyword>
<dbReference type="PANTHER" id="PTHR11247:SF1">
    <property type="entry name" value="DOLICHYLDIPHOSPHATASE 1"/>
    <property type="match status" value="1"/>
</dbReference>
<sequence length="246" mass="28078">MLLSWVVFSFEGHPATSSSTEDNQMNVDVWMPLAITHIEYPPGDIFGKGLALMSLLPLVIISGFVTLILFRRDLHTISFFLGTVVNELVNLVLKHLIKEARPCRGGFVLNVEKVPFFVSKRGVLNFYFYFLFRLHHANNCSPLEHAWKFMAVTGGFGAAMAVSYSRIYLQYHTWLQVLCGSAIGVIVAAAWFGVTQFLLTPLFPVIMSWPISEFLMIRDTTLIPNIMWFEYTQHRTEARARQRKLV</sequence>